<reference evidence="2" key="2">
    <citation type="journal article" date="2021" name="PeerJ">
        <title>Extensive microbial diversity within the chicken gut microbiome revealed by metagenomics and culture.</title>
        <authorList>
            <person name="Gilroy R."/>
            <person name="Ravi A."/>
            <person name="Getino M."/>
            <person name="Pursley I."/>
            <person name="Horton D.L."/>
            <person name="Alikhan N.F."/>
            <person name="Baker D."/>
            <person name="Gharbi K."/>
            <person name="Hall N."/>
            <person name="Watson M."/>
            <person name="Adriaenssens E.M."/>
            <person name="Foster-Nyarko E."/>
            <person name="Jarju S."/>
            <person name="Secka A."/>
            <person name="Antonio M."/>
            <person name="Oren A."/>
            <person name="Chaudhuri R.R."/>
            <person name="La Ragione R."/>
            <person name="Hildebrand F."/>
            <person name="Pallen M.J."/>
        </authorList>
    </citation>
    <scope>NUCLEOTIDE SEQUENCE</scope>
    <source>
        <strain evidence="2">ChiBcec7-5410</strain>
    </source>
</reference>
<comment type="caution">
    <text evidence="2">The sequence shown here is derived from an EMBL/GenBank/DDBJ whole genome shotgun (WGS) entry which is preliminary data.</text>
</comment>
<name>A0A9D1H6F1_9FIRM</name>
<evidence type="ECO:0000256" key="1">
    <source>
        <dbReference type="SAM" id="MobiDB-lite"/>
    </source>
</evidence>
<feature type="compositionally biased region" description="Acidic residues" evidence="1">
    <location>
        <begin position="85"/>
        <end position="95"/>
    </location>
</feature>
<evidence type="ECO:0000313" key="2">
    <source>
        <dbReference type="EMBL" id="HIT94448.1"/>
    </source>
</evidence>
<feature type="compositionally biased region" description="Acidic residues" evidence="1">
    <location>
        <begin position="47"/>
        <end position="73"/>
    </location>
</feature>
<dbReference type="Proteomes" id="UP000824160">
    <property type="component" value="Unassembled WGS sequence"/>
</dbReference>
<accession>A0A9D1H6F1</accession>
<reference evidence="2" key="1">
    <citation type="submission" date="2020-10" db="EMBL/GenBank/DDBJ databases">
        <authorList>
            <person name="Gilroy R."/>
        </authorList>
    </citation>
    <scope>NUCLEOTIDE SEQUENCE</scope>
    <source>
        <strain evidence="2">ChiBcec7-5410</strain>
    </source>
</reference>
<organism evidence="2 3">
    <name type="scientific">Candidatus Faecivivens stercoripullorum</name>
    <dbReference type="NCBI Taxonomy" id="2840805"/>
    <lineage>
        <taxon>Bacteria</taxon>
        <taxon>Bacillati</taxon>
        <taxon>Bacillota</taxon>
        <taxon>Clostridia</taxon>
        <taxon>Eubacteriales</taxon>
        <taxon>Oscillospiraceae</taxon>
        <taxon>Oscillospiraceae incertae sedis</taxon>
        <taxon>Candidatus Faecivivens</taxon>
    </lineage>
</organism>
<sequence length="95" mass="10534">MENTMKKGFWISLIAGVAAVAAVAVAIAALIRRKTDAIAQELDFEPDDNYFDLSDEDEDTEEAAVEMEPEEEISTSAHEEPIDVPGDEEEEKDEF</sequence>
<feature type="region of interest" description="Disordered" evidence="1">
    <location>
        <begin position="47"/>
        <end position="95"/>
    </location>
</feature>
<protein>
    <submittedName>
        <fullName evidence="2">Uncharacterized protein</fullName>
    </submittedName>
</protein>
<dbReference type="AlphaFoldDB" id="A0A9D1H6F1"/>
<proteinExistence type="predicted"/>
<dbReference type="EMBL" id="DVLW01000122">
    <property type="protein sequence ID" value="HIT94448.1"/>
    <property type="molecule type" value="Genomic_DNA"/>
</dbReference>
<gene>
    <name evidence="2" type="ORF">IAC43_04635</name>
</gene>
<evidence type="ECO:0000313" key="3">
    <source>
        <dbReference type="Proteomes" id="UP000824160"/>
    </source>
</evidence>